<sequence>MSKDPSIPVNKTFVVVSLVLAAALIVGVLAGAKVYFNRVALQPVSMPELPSPAAGSPECTSLIDALPDEILGHRRARLAEPAPAGAAAWQSSSHERITLRCGVDMPLQYNEYTPTFEAGGAQWMRIDDPVTGSDLSTWYTTDRSPVLAVTADRQAVGGDPVAQLNAGALPRSEHDPAPAPLSQLAAGPAADGTYCGDLQEALPDSIAEGYNRVSSEEGAIVWQAEGKEPIVVRCNVAHPENYQPGLQLYQINGVTWFEDTQLSPSPGASTWFALGRDAVVAAHLPQGEGNAAVTALSEAIEASLPARQAQSE</sequence>
<evidence type="ECO:0000313" key="3">
    <source>
        <dbReference type="Proteomes" id="UP000594586"/>
    </source>
</evidence>
<dbReference type="Pfam" id="PF12028">
    <property type="entry name" value="DUF3515"/>
    <property type="match status" value="2"/>
</dbReference>
<reference evidence="2 3" key="1">
    <citation type="submission" date="2020-11" db="EMBL/GenBank/DDBJ databases">
        <title>Corynebacterium sp. MC1420.</title>
        <authorList>
            <person name="Zhou J."/>
        </authorList>
    </citation>
    <scope>NUCLEOTIDE SEQUENCE [LARGE SCALE GENOMIC DNA]</scope>
    <source>
        <strain evidence="2 3">MC1420</strain>
    </source>
</reference>
<name>A0A7T0KPQ0_9CORY</name>
<dbReference type="RefSeq" id="WP_165004706.1">
    <property type="nucleotide sequence ID" value="NZ_CP064955.1"/>
</dbReference>
<dbReference type="EMBL" id="CP064955">
    <property type="protein sequence ID" value="QPK84100.1"/>
    <property type="molecule type" value="Genomic_DNA"/>
</dbReference>
<gene>
    <name evidence="2" type="ORF">G7Y29_04850</name>
</gene>
<feature type="transmembrane region" description="Helical" evidence="1">
    <location>
        <begin position="12"/>
        <end position="36"/>
    </location>
</feature>
<proteinExistence type="predicted"/>
<keyword evidence="1" id="KW-1133">Transmembrane helix</keyword>
<evidence type="ECO:0000256" key="1">
    <source>
        <dbReference type="SAM" id="Phobius"/>
    </source>
</evidence>
<protein>
    <submittedName>
        <fullName evidence="2">DUF3515 domain-containing protein</fullName>
    </submittedName>
</protein>
<dbReference type="Proteomes" id="UP000594586">
    <property type="component" value="Chromosome"/>
</dbReference>
<evidence type="ECO:0000313" key="2">
    <source>
        <dbReference type="EMBL" id="QPK84100.1"/>
    </source>
</evidence>
<dbReference type="InterPro" id="IPR021903">
    <property type="entry name" value="DUF3515"/>
</dbReference>
<organism evidence="2 3">
    <name type="scientific">Corynebacterium qintianiae</name>
    <dbReference type="NCBI Taxonomy" id="2709392"/>
    <lineage>
        <taxon>Bacteria</taxon>
        <taxon>Bacillati</taxon>
        <taxon>Actinomycetota</taxon>
        <taxon>Actinomycetes</taxon>
        <taxon>Mycobacteriales</taxon>
        <taxon>Corynebacteriaceae</taxon>
        <taxon>Corynebacterium</taxon>
    </lineage>
</organism>
<dbReference type="KEGG" id="cqn:G7Y29_04850"/>
<accession>A0A7T0KPQ0</accession>
<keyword evidence="1" id="KW-0812">Transmembrane</keyword>
<keyword evidence="3" id="KW-1185">Reference proteome</keyword>
<keyword evidence="1" id="KW-0472">Membrane</keyword>
<dbReference type="AlphaFoldDB" id="A0A7T0KPQ0"/>